<sequence length="269" mass="28544">MERKWRDCLVGVMRKMQAGGLVELATQQECKINGSVEDGLDDSLVTKEEKPTINISNAVQSSSGKKRLGALDSSDLAVDEDVSGKRAKLTSSVSGDSAKELDRNVSASQDDVSSSRTTTSRGDGDSGPVQQLVAMFDALVAQEGVMANMCNLPLNLIGTEGDESLMNMGIFGGDSQVKYPPSFIADVLSLTSTFPPIAALLDARESVSNDIVKFKREKEHVAAVVDSGVASTGMDYVFGYDTAILPMGLPASSETEHSCPSIPSDHDME</sequence>
<name>A0A540LN39_MALBA</name>
<proteinExistence type="predicted"/>
<organism evidence="2 3">
    <name type="scientific">Malus baccata</name>
    <name type="common">Siberian crab apple</name>
    <name type="synonym">Pyrus baccata</name>
    <dbReference type="NCBI Taxonomy" id="106549"/>
    <lineage>
        <taxon>Eukaryota</taxon>
        <taxon>Viridiplantae</taxon>
        <taxon>Streptophyta</taxon>
        <taxon>Embryophyta</taxon>
        <taxon>Tracheophyta</taxon>
        <taxon>Spermatophyta</taxon>
        <taxon>Magnoliopsida</taxon>
        <taxon>eudicotyledons</taxon>
        <taxon>Gunneridae</taxon>
        <taxon>Pentapetalae</taxon>
        <taxon>rosids</taxon>
        <taxon>fabids</taxon>
        <taxon>Rosales</taxon>
        <taxon>Rosaceae</taxon>
        <taxon>Amygdaloideae</taxon>
        <taxon>Maleae</taxon>
        <taxon>Malus</taxon>
    </lineage>
</organism>
<gene>
    <name evidence="2" type="ORF">C1H46_026670</name>
</gene>
<evidence type="ECO:0000313" key="3">
    <source>
        <dbReference type="Proteomes" id="UP000315295"/>
    </source>
</evidence>
<dbReference type="EMBL" id="VIEB01000525">
    <property type="protein sequence ID" value="TQD87818.1"/>
    <property type="molecule type" value="Genomic_DNA"/>
</dbReference>
<feature type="region of interest" description="Disordered" evidence="1">
    <location>
        <begin position="81"/>
        <end position="127"/>
    </location>
</feature>
<dbReference type="AlphaFoldDB" id="A0A540LN39"/>
<keyword evidence="3" id="KW-1185">Reference proteome</keyword>
<dbReference type="PANTHER" id="PTHR47184:SF2">
    <property type="entry name" value="SYMPLEKIN"/>
    <property type="match status" value="1"/>
</dbReference>
<dbReference type="STRING" id="106549.A0A540LN39"/>
<accession>A0A540LN39</accession>
<dbReference type="Proteomes" id="UP000315295">
    <property type="component" value="Unassembled WGS sequence"/>
</dbReference>
<reference evidence="2 3" key="1">
    <citation type="journal article" date="2019" name="G3 (Bethesda)">
        <title>Sequencing of a Wild Apple (Malus baccata) Genome Unravels the Differences Between Cultivated and Wild Apple Species Regarding Disease Resistance and Cold Tolerance.</title>
        <authorList>
            <person name="Chen X."/>
        </authorList>
    </citation>
    <scope>NUCLEOTIDE SEQUENCE [LARGE SCALE GENOMIC DNA]</scope>
    <source>
        <strain evidence="3">cv. Shandingzi</strain>
        <tissue evidence="2">Leaves</tissue>
    </source>
</reference>
<evidence type="ECO:0000313" key="2">
    <source>
        <dbReference type="EMBL" id="TQD87818.1"/>
    </source>
</evidence>
<protein>
    <submittedName>
        <fullName evidence="2">Uncharacterized protein</fullName>
    </submittedName>
</protein>
<comment type="caution">
    <text evidence="2">The sequence shown here is derived from an EMBL/GenBank/DDBJ whole genome shotgun (WGS) entry which is preliminary data.</text>
</comment>
<evidence type="ECO:0000256" key="1">
    <source>
        <dbReference type="SAM" id="MobiDB-lite"/>
    </source>
</evidence>
<dbReference type="PANTHER" id="PTHR47184">
    <property type="entry name" value="PHOSPHATIDYLINOSITOL 3-AND 4-KINASE FAMILY PROTEIN-RELATED"/>
    <property type="match status" value="1"/>
</dbReference>